<dbReference type="InterPro" id="IPR027417">
    <property type="entry name" value="P-loop_NTPase"/>
</dbReference>
<dbReference type="HAMAP" id="MF_02040">
    <property type="entry name" value="Mrp_NBP35"/>
    <property type="match status" value="1"/>
</dbReference>
<keyword evidence="3 8" id="KW-0479">Metal-binding</keyword>
<dbReference type="PANTHER" id="PTHR23264">
    <property type="entry name" value="NUCLEOTIDE-BINDING PROTEIN NBP35 YEAST -RELATED"/>
    <property type="match status" value="1"/>
</dbReference>
<sequence>MAAPVGEVPTNANAQCPGTASEQAGKASSCKGCPNTAACSSTPKGPFGEVPSNANAHCPGTASDQAGKADGCKGCPNAAACASAPKGPDPDLEHIAARLSTVKHKVLVLSGKGGVGKSTFSAQLAFALAAQGKEVGLMDVDICGPSIPKMLGIEGEEIHQSNMGWSPVYVQDNLGVMSIQFMLQSPDEAVVWRGPRKNGLIKQFMKDVHWGDLDYLVIDTPPGTSDEHISIVQFLLASGSLDGALVVTTPQEVAVADVRKEINFCKKVKIPCLGVVENMSGLEQPLGQFKFLDRSGGEEKDVTAEVTAALQQLGPQWADLIARTEVFAPTAGGGEHMAKAMNVPFLGRVPLDPSLGRACENGKSAFEEDSGVISQAALKQIVDKVIQQCNPGAGGGCKK</sequence>
<comment type="miscellaneous">
    <text evidence="8">Although plant and algal NBP35 proteins lack the characteristic CXXC motif in the C-terminus, thought to be required for Fe-S cluster binding, they can bind a [4Fe-4S] cluster in the C-terminus. Also, in this linage, no CFD1 partner protein homolog as found in other eukaryotes can be found.</text>
</comment>
<feature type="compositionally biased region" description="Polar residues" evidence="9">
    <location>
        <begin position="10"/>
        <end position="22"/>
    </location>
</feature>
<dbReference type="InterPro" id="IPR033756">
    <property type="entry name" value="YlxH/NBP35"/>
</dbReference>
<comment type="subunit">
    <text evidence="8">Homodimer and homotetramer. Predominantly homodimeric.</text>
</comment>
<keyword evidence="6 8" id="KW-0408">Iron</keyword>
<evidence type="ECO:0000256" key="7">
    <source>
        <dbReference type="ARBA" id="ARBA00023014"/>
    </source>
</evidence>
<protein>
    <recommendedName>
        <fullName evidence="8">Cytosolic Fe-S cluster assembly factor NBP35</fullName>
    </recommendedName>
</protein>
<dbReference type="CDD" id="cd02037">
    <property type="entry name" value="Mrp_NBP35"/>
    <property type="match status" value="1"/>
</dbReference>
<dbReference type="Pfam" id="PF10609">
    <property type="entry name" value="ParA"/>
    <property type="match status" value="2"/>
</dbReference>
<dbReference type="GO" id="GO:0005524">
    <property type="term" value="F:ATP binding"/>
    <property type="evidence" value="ECO:0007669"/>
    <property type="project" value="UniProtKB-KW"/>
</dbReference>
<keyword evidence="4 8" id="KW-0547">Nucleotide-binding</keyword>
<dbReference type="AlphaFoldDB" id="A0A7S0N507"/>
<evidence type="ECO:0000256" key="1">
    <source>
        <dbReference type="ARBA" id="ARBA00022485"/>
    </source>
</evidence>
<feature type="binding site" evidence="8">
    <location>
        <position position="58"/>
    </location>
    <ligand>
        <name>[4Fe-4S] cluster</name>
        <dbReference type="ChEBI" id="CHEBI:49883"/>
        <label>1</label>
    </ligand>
</feature>
<evidence type="ECO:0000256" key="8">
    <source>
        <dbReference type="HAMAP-Rule" id="MF_03038"/>
    </source>
</evidence>
<keyword evidence="5 8" id="KW-0067">ATP-binding</keyword>
<feature type="binding site" evidence="8">
    <location>
        <begin position="111"/>
        <end position="118"/>
    </location>
    <ligand>
        <name>ATP</name>
        <dbReference type="ChEBI" id="CHEBI:30616"/>
    </ligand>
</feature>
<accession>A0A7S0N507</accession>
<reference evidence="10" key="1">
    <citation type="submission" date="2021-01" db="EMBL/GenBank/DDBJ databases">
        <authorList>
            <person name="Corre E."/>
            <person name="Pelletier E."/>
            <person name="Niang G."/>
            <person name="Scheremetjew M."/>
            <person name="Finn R."/>
            <person name="Kale V."/>
            <person name="Holt S."/>
            <person name="Cochrane G."/>
            <person name="Meng A."/>
            <person name="Brown T."/>
            <person name="Cohen L."/>
        </authorList>
    </citation>
    <scope>NUCLEOTIDE SEQUENCE</scope>
    <source>
        <strain evidence="10">CCMP722</strain>
    </source>
</reference>
<feature type="binding site" evidence="8">
    <location>
        <position position="81"/>
    </location>
    <ligand>
        <name>[4Fe-4S] cluster</name>
        <dbReference type="ChEBI" id="CHEBI:49883"/>
        <label>1</label>
    </ligand>
</feature>
<evidence type="ECO:0000256" key="5">
    <source>
        <dbReference type="ARBA" id="ARBA00022840"/>
    </source>
</evidence>
<feature type="region of interest" description="Disordered" evidence="9">
    <location>
        <begin position="1"/>
        <end position="38"/>
    </location>
</feature>
<feature type="binding site" evidence="8">
    <location>
        <position position="72"/>
    </location>
    <ligand>
        <name>[4Fe-4S] cluster</name>
        <dbReference type="ChEBI" id="CHEBI:49883"/>
        <label>1</label>
    </ligand>
</feature>
<dbReference type="EMBL" id="HBFA01009175">
    <property type="protein sequence ID" value="CAD8657248.1"/>
    <property type="molecule type" value="Transcribed_RNA"/>
</dbReference>
<comment type="subcellular location">
    <subcellularLocation>
        <location evidence="8">Cytoplasm</location>
    </subcellularLocation>
</comment>
<dbReference type="InterPro" id="IPR000808">
    <property type="entry name" value="Mrp-like_CS"/>
</dbReference>
<proteinExistence type="inferred from homology"/>
<comment type="cofactor">
    <cofactor evidence="8">
        <name>[4Fe-4S] cluster</name>
        <dbReference type="ChEBI" id="CHEBI:49883"/>
    </cofactor>
    <text evidence="8">Binds 3 [4Fe-4S] clusters per homodimer. Contains two stable clusters in the N-termini and one labile, bridging cluster between subunits of the homodimer.</text>
</comment>
<evidence type="ECO:0000256" key="9">
    <source>
        <dbReference type="SAM" id="MobiDB-lite"/>
    </source>
</evidence>
<keyword evidence="1 8" id="KW-0004">4Fe-4S</keyword>
<comment type="similarity">
    <text evidence="8">Belongs to the Mrp/NBP35 ATP-binding proteins family. NUBP1/NBP35 subfamily.</text>
</comment>
<dbReference type="InterPro" id="IPR019591">
    <property type="entry name" value="Mrp/NBP35_ATP-bd"/>
</dbReference>
<gene>
    <name evidence="8" type="primary">NBP35</name>
    <name evidence="10" type="ORF">POBO1169_LOCUS4835</name>
</gene>
<dbReference type="GO" id="GO:0016226">
    <property type="term" value="P:iron-sulfur cluster assembly"/>
    <property type="evidence" value="ECO:0007669"/>
    <property type="project" value="UniProtKB-UniRule"/>
</dbReference>
<organism evidence="10">
    <name type="scientific">Pyramimonas obovata</name>
    <dbReference type="NCBI Taxonomy" id="1411642"/>
    <lineage>
        <taxon>Eukaryota</taxon>
        <taxon>Viridiplantae</taxon>
        <taxon>Chlorophyta</taxon>
        <taxon>Pyramimonadophyceae</taxon>
        <taxon>Pyramimonadales</taxon>
        <taxon>Pyramimonadaceae</taxon>
        <taxon>Pyramimonas</taxon>
        <taxon>Pyramimonas incertae sedis</taxon>
    </lineage>
</organism>
<keyword evidence="7 8" id="KW-0411">Iron-sulfur</keyword>
<dbReference type="GO" id="GO:0046872">
    <property type="term" value="F:metal ion binding"/>
    <property type="evidence" value="ECO:0007669"/>
    <property type="project" value="UniProtKB-KW"/>
</dbReference>
<evidence type="ECO:0000256" key="4">
    <source>
        <dbReference type="ARBA" id="ARBA00022741"/>
    </source>
</evidence>
<evidence type="ECO:0000256" key="6">
    <source>
        <dbReference type="ARBA" id="ARBA00023004"/>
    </source>
</evidence>
<dbReference type="GO" id="GO:0140663">
    <property type="term" value="F:ATP-dependent FeS chaperone activity"/>
    <property type="evidence" value="ECO:0007669"/>
    <property type="project" value="InterPro"/>
</dbReference>
<name>A0A7S0N507_9CHLO</name>
<feature type="binding site" evidence="8">
    <location>
        <position position="75"/>
    </location>
    <ligand>
        <name>[4Fe-4S] cluster</name>
        <dbReference type="ChEBI" id="CHEBI:49883"/>
        <label>1</label>
    </ligand>
</feature>
<dbReference type="Gene3D" id="3.40.50.300">
    <property type="entry name" value="P-loop containing nucleotide triphosphate hydrolases"/>
    <property type="match status" value="1"/>
</dbReference>
<dbReference type="GO" id="GO:0051539">
    <property type="term" value="F:4 iron, 4 sulfur cluster binding"/>
    <property type="evidence" value="ECO:0007669"/>
    <property type="project" value="UniProtKB-UniRule"/>
</dbReference>
<comment type="function">
    <text evidence="8">Component of the cytosolic iron-sulfur (Fe-S) protein assembly (CIA) machinery. Required for maturation of extramitochondrial Fe-S proteins. Functions as Fe-S scaffold, mediating the de novo assembly of an Fe-S cluster and its transfer to target apoproteins. Essential for embryo development.</text>
</comment>
<evidence type="ECO:0000256" key="3">
    <source>
        <dbReference type="ARBA" id="ARBA00022723"/>
    </source>
</evidence>
<dbReference type="PANTHER" id="PTHR23264:SF19">
    <property type="entry name" value="CYTOSOLIC FE-S CLUSTER ASSEMBLY FACTOR NUBP2"/>
    <property type="match status" value="1"/>
</dbReference>
<dbReference type="GO" id="GO:0005829">
    <property type="term" value="C:cytosol"/>
    <property type="evidence" value="ECO:0007669"/>
    <property type="project" value="TreeGrafter"/>
</dbReference>
<dbReference type="SUPFAM" id="SSF52540">
    <property type="entry name" value="P-loop containing nucleoside triphosphate hydrolases"/>
    <property type="match status" value="1"/>
</dbReference>
<dbReference type="HAMAP" id="MF_03038">
    <property type="entry name" value="NUBP1"/>
    <property type="match status" value="1"/>
</dbReference>
<dbReference type="InterPro" id="IPR028601">
    <property type="entry name" value="NUBP1/Nbp35"/>
</dbReference>
<dbReference type="PROSITE" id="PS01215">
    <property type="entry name" value="MRP"/>
    <property type="match status" value="1"/>
</dbReference>
<evidence type="ECO:0000313" key="10">
    <source>
        <dbReference type="EMBL" id="CAD8657248.1"/>
    </source>
</evidence>
<keyword evidence="2 8" id="KW-0963">Cytoplasm</keyword>
<evidence type="ECO:0000256" key="2">
    <source>
        <dbReference type="ARBA" id="ARBA00022490"/>
    </source>
</evidence>